<evidence type="ECO:0000256" key="2">
    <source>
        <dbReference type="ARBA" id="ARBA00023163"/>
    </source>
</evidence>
<reference evidence="6" key="2">
    <citation type="submission" date="2015-06" db="UniProtKB">
        <authorList>
            <consortium name="EnsemblProtists"/>
        </authorList>
    </citation>
    <scope>IDENTIFICATION</scope>
    <source>
        <strain evidence="6">Pr102</strain>
    </source>
</reference>
<dbReference type="AlphaFoldDB" id="H3GBT5"/>
<evidence type="ECO:0000259" key="4">
    <source>
        <dbReference type="PROSITE" id="PS50090"/>
    </source>
</evidence>
<dbReference type="SUPFAM" id="SSF46689">
    <property type="entry name" value="Homeodomain-like"/>
    <property type="match status" value="1"/>
</dbReference>
<keyword evidence="1" id="KW-0805">Transcription regulation</keyword>
<organism evidence="6 7">
    <name type="scientific">Phytophthora ramorum</name>
    <name type="common">Sudden oak death agent</name>
    <dbReference type="NCBI Taxonomy" id="164328"/>
    <lineage>
        <taxon>Eukaryota</taxon>
        <taxon>Sar</taxon>
        <taxon>Stramenopiles</taxon>
        <taxon>Oomycota</taxon>
        <taxon>Peronosporomycetes</taxon>
        <taxon>Peronosporales</taxon>
        <taxon>Peronosporaceae</taxon>
        <taxon>Phytophthora</taxon>
    </lineage>
</organism>
<dbReference type="OMA" id="MMPTSTH"/>
<dbReference type="Gene3D" id="1.10.10.60">
    <property type="entry name" value="Homeodomain-like"/>
    <property type="match status" value="1"/>
</dbReference>
<evidence type="ECO:0000256" key="1">
    <source>
        <dbReference type="ARBA" id="ARBA00023015"/>
    </source>
</evidence>
<dbReference type="GO" id="GO:0003677">
    <property type="term" value="F:DNA binding"/>
    <property type="evidence" value="ECO:0007669"/>
    <property type="project" value="InterPro"/>
</dbReference>
<dbReference type="NCBIfam" id="TIGR01557">
    <property type="entry name" value="myb_SHAQKYF"/>
    <property type="match status" value="1"/>
</dbReference>
<dbReference type="SMART" id="SM00717">
    <property type="entry name" value="SANT"/>
    <property type="match status" value="1"/>
</dbReference>
<name>H3GBT5_PHYRM</name>
<dbReference type="EnsemblProtists" id="Phyra72797">
    <property type="protein sequence ID" value="Phyra72797"/>
    <property type="gene ID" value="Phyra72797"/>
</dbReference>
<dbReference type="PROSITE" id="PS51294">
    <property type="entry name" value="HTH_MYB"/>
    <property type="match status" value="1"/>
</dbReference>
<dbReference type="eggNOG" id="KOG0724">
    <property type="taxonomic scope" value="Eukaryota"/>
</dbReference>
<reference evidence="7" key="1">
    <citation type="journal article" date="2006" name="Science">
        <title>Phytophthora genome sequences uncover evolutionary origins and mechanisms of pathogenesis.</title>
        <authorList>
            <person name="Tyler B.M."/>
            <person name="Tripathy S."/>
            <person name="Zhang X."/>
            <person name="Dehal P."/>
            <person name="Jiang R.H."/>
            <person name="Aerts A."/>
            <person name="Arredondo F.D."/>
            <person name="Baxter L."/>
            <person name="Bensasson D."/>
            <person name="Beynon J.L."/>
            <person name="Chapman J."/>
            <person name="Damasceno C.M."/>
            <person name="Dorrance A.E."/>
            <person name="Dou D."/>
            <person name="Dickerman A.W."/>
            <person name="Dubchak I.L."/>
            <person name="Garbelotto M."/>
            <person name="Gijzen M."/>
            <person name="Gordon S.G."/>
            <person name="Govers F."/>
            <person name="Grunwald N.J."/>
            <person name="Huang W."/>
            <person name="Ivors K.L."/>
            <person name="Jones R.W."/>
            <person name="Kamoun S."/>
            <person name="Krampis K."/>
            <person name="Lamour K.H."/>
            <person name="Lee M.K."/>
            <person name="McDonald W.H."/>
            <person name="Medina M."/>
            <person name="Meijer H.J."/>
            <person name="Nordberg E.K."/>
            <person name="Maclean D.J."/>
            <person name="Ospina-Giraldo M.D."/>
            <person name="Morris P.F."/>
            <person name="Phuntumart V."/>
            <person name="Putnam N.H."/>
            <person name="Rash S."/>
            <person name="Rose J.K."/>
            <person name="Sakihama Y."/>
            <person name="Salamov A.A."/>
            <person name="Savidor A."/>
            <person name="Scheuring C.F."/>
            <person name="Smith B.M."/>
            <person name="Sobral B.W."/>
            <person name="Terry A."/>
            <person name="Torto-Alalibo T.A."/>
            <person name="Win J."/>
            <person name="Xu Z."/>
            <person name="Zhang H."/>
            <person name="Grigoriev I.V."/>
            <person name="Rokhsar D.S."/>
            <person name="Boore J.L."/>
        </authorList>
    </citation>
    <scope>NUCLEOTIDE SEQUENCE [LARGE SCALE GENOMIC DNA]</scope>
    <source>
        <strain evidence="7">Pr102</strain>
    </source>
</reference>
<dbReference type="Pfam" id="PF00249">
    <property type="entry name" value="Myb_DNA-binding"/>
    <property type="match status" value="1"/>
</dbReference>
<dbReference type="VEuPathDB" id="FungiDB:KRP22_9759"/>
<dbReference type="InterPro" id="IPR001005">
    <property type="entry name" value="SANT/Myb"/>
</dbReference>
<protein>
    <submittedName>
        <fullName evidence="6">Uncharacterized protein</fullName>
    </submittedName>
</protein>
<dbReference type="HOGENOM" id="CLU_106954_0_0_1"/>
<dbReference type="Proteomes" id="UP000005238">
    <property type="component" value="Unassembled WGS sequence"/>
</dbReference>
<keyword evidence="2" id="KW-0804">Transcription</keyword>
<dbReference type="PANTHER" id="PTHR12802:SF155">
    <property type="entry name" value="DEUBIQUITINASE MYSM1"/>
    <property type="match status" value="1"/>
</dbReference>
<dbReference type="InParanoid" id="H3GBT5"/>
<feature type="domain" description="HTH myb-type" evidence="5">
    <location>
        <begin position="21"/>
        <end position="73"/>
    </location>
</feature>
<dbReference type="InterPro" id="IPR009057">
    <property type="entry name" value="Homeodomain-like_sf"/>
</dbReference>
<evidence type="ECO:0000313" key="6">
    <source>
        <dbReference type="EnsemblProtists" id="Phyra72797"/>
    </source>
</evidence>
<evidence type="ECO:0000259" key="5">
    <source>
        <dbReference type="PROSITE" id="PS51294"/>
    </source>
</evidence>
<dbReference type="PANTHER" id="PTHR12802">
    <property type="entry name" value="SWI/SNF COMPLEX-RELATED"/>
    <property type="match status" value="1"/>
</dbReference>
<sequence>MIMMPASVGNLVVAPAPSTPITRGLWSEQEHEQFLHAMKMFPTGPWRSIAAFIGTRSIKQVQTHAQKYQQKINRRRRGLRKQKKKFVRPEHRVDAHATGCIQRVKNFTMQGSPRSPSAFPIGAMSPMSGGFGQLLTGGCSPVASDAGSSTSSISSLDLDTDTDAVLHNLEPLPFTSGVSYDELLADDAYRQDRTTLARKQKQCAIQAASTVRASSCRQIETLSAWKRMQHKLNEIEKSKI</sequence>
<dbReference type="PROSITE" id="PS50090">
    <property type="entry name" value="MYB_LIKE"/>
    <property type="match status" value="1"/>
</dbReference>
<keyword evidence="3" id="KW-0539">Nucleus</keyword>
<feature type="domain" description="Myb-like" evidence="4">
    <location>
        <begin position="18"/>
        <end position="69"/>
    </location>
</feature>
<evidence type="ECO:0000313" key="7">
    <source>
        <dbReference type="Proteomes" id="UP000005238"/>
    </source>
</evidence>
<accession>H3GBT5</accession>
<dbReference type="STRING" id="164328.H3GBT5"/>
<dbReference type="InterPro" id="IPR017930">
    <property type="entry name" value="Myb_dom"/>
</dbReference>
<dbReference type="VEuPathDB" id="FungiDB:KRP23_8621"/>
<proteinExistence type="predicted"/>
<evidence type="ECO:0000256" key="3">
    <source>
        <dbReference type="ARBA" id="ARBA00023242"/>
    </source>
</evidence>
<dbReference type="EMBL" id="DS565998">
    <property type="status" value="NOT_ANNOTATED_CDS"/>
    <property type="molecule type" value="Genomic_DNA"/>
</dbReference>
<dbReference type="CDD" id="cd00167">
    <property type="entry name" value="SANT"/>
    <property type="match status" value="1"/>
</dbReference>
<dbReference type="InterPro" id="IPR006447">
    <property type="entry name" value="Myb_dom_plants"/>
</dbReference>
<keyword evidence="7" id="KW-1185">Reference proteome</keyword>